<comment type="cofactor">
    <cofactor evidence="6">
        <name>Zn(2+)</name>
        <dbReference type="ChEBI" id="CHEBI:29105"/>
    </cofactor>
    <text evidence="6">Binds 1 zinc ion per subunit.</text>
</comment>
<dbReference type="PANTHER" id="PTHR34978:SF3">
    <property type="entry name" value="SLR0241 PROTEIN"/>
    <property type="match status" value="1"/>
</dbReference>
<dbReference type="Proteomes" id="UP000298127">
    <property type="component" value="Unassembled WGS sequence"/>
</dbReference>
<evidence type="ECO:0000259" key="8">
    <source>
        <dbReference type="Pfam" id="PF01435"/>
    </source>
</evidence>
<evidence type="ECO:0000256" key="7">
    <source>
        <dbReference type="SAM" id="Phobius"/>
    </source>
</evidence>
<dbReference type="EMBL" id="SPQZ01000002">
    <property type="protein sequence ID" value="TFV99267.1"/>
    <property type="molecule type" value="Genomic_DNA"/>
</dbReference>
<dbReference type="Gene3D" id="3.30.2010.10">
    <property type="entry name" value="Metalloproteases ('zincins'), catalytic domain"/>
    <property type="match status" value="1"/>
</dbReference>
<evidence type="ECO:0000256" key="1">
    <source>
        <dbReference type="ARBA" id="ARBA00022670"/>
    </source>
</evidence>
<keyword evidence="5 6" id="KW-0482">Metalloprotease</keyword>
<keyword evidence="7" id="KW-0472">Membrane</keyword>
<dbReference type="GO" id="GO:0006508">
    <property type="term" value="P:proteolysis"/>
    <property type="evidence" value="ECO:0007669"/>
    <property type="project" value="UniProtKB-KW"/>
</dbReference>
<evidence type="ECO:0000256" key="2">
    <source>
        <dbReference type="ARBA" id="ARBA00022723"/>
    </source>
</evidence>
<dbReference type="GO" id="GO:0046872">
    <property type="term" value="F:metal ion binding"/>
    <property type="evidence" value="ECO:0007669"/>
    <property type="project" value="UniProtKB-KW"/>
</dbReference>
<dbReference type="PANTHER" id="PTHR34978">
    <property type="entry name" value="POSSIBLE SENSOR-TRANSDUCER PROTEIN BLAR"/>
    <property type="match status" value="1"/>
</dbReference>
<comment type="similarity">
    <text evidence="6">Belongs to the peptidase M48 family.</text>
</comment>
<reference evidence="9 10" key="1">
    <citation type="journal article" date="2018" name="J. Microbiol.">
        <title>Leifsonia flava sp. nov., a novel actinobacterium isolated from the rhizosphere of Aquilegia viridiflora.</title>
        <authorList>
            <person name="Cai Y."/>
            <person name="Tao W.Z."/>
            <person name="Ma Y.J."/>
            <person name="Cheng J."/>
            <person name="Zhang M.Y."/>
            <person name="Zhang Y.X."/>
        </authorList>
    </citation>
    <scope>NUCLEOTIDE SEQUENCE [LARGE SCALE GENOMIC DNA]</scope>
    <source>
        <strain evidence="9 10">SYP-B2174</strain>
    </source>
</reference>
<gene>
    <name evidence="9" type="ORF">E4M00_07185</name>
</gene>
<keyword evidence="10" id="KW-1185">Reference proteome</keyword>
<sequence>MYAAAAVLALIAVALAWPVPIALARASWPSRTPGRALALWQLIALAGGTSMIGALLLFGFAPFVGSGAADAGLLLSGLISGPLPTGVGAVHIVALGAAVLLGAHLLLNLGTTAVRAERSRRRHHALVELLSSPVPGRPGTRMLDHAAPVAYCLPGMHTVTVLSEGLVELLDRDQLDAVLAHERTHLRQHHHLVLLAFTAWNSALPWFPIANRAERAVALLVEMLADDTARREVDAATLATAIALVGSAWGDVAHADVLGAAPRQVSATGPASAGPQASPPVTGAIGARISRLLAA</sequence>
<keyword evidence="7" id="KW-0812">Transmembrane</keyword>
<proteinExistence type="inferred from homology"/>
<evidence type="ECO:0000256" key="4">
    <source>
        <dbReference type="ARBA" id="ARBA00022833"/>
    </source>
</evidence>
<organism evidence="9 10">
    <name type="scientific">Orlajensenia leifsoniae</name>
    <dbReference type="NCBI Taxonomy" id="2561933"/>
    <lineage>
        <taxon>Bacteria</taxon>
        <taxon>Bacillati</taxon>
        <taxon>Actinomycetota</taxon>
        <taxon>Actinomycetes</taxon>
        <taxon>Micrococcales</taxon>
        <taxon>Microbacteriaceae</taxon>
        <taxon>Orlajensenia</taxon>
    </lineage>
</organism>
<dbReference type="RefSeq" id="WP_135119754.1">
    <property type="nucleotide sequence ID" value="NZ_SPQZ01000002.1"/>
</dbReference>
<accession>A0A4Y9R4V3</accession>
<dbReference type="Pfam" id="PF01435">
    <property type="entry name" value="Peptidase_M48"/>
    <property type="match status" value="1"/>
</dbReference>
<evidence type="ECO:0000313" key="9">
    <source>
        <dbReference type="EMBL" id="TFV99267.1"/>
    </source>
</evidence>
<keyword evidence="7" id="KW-1133">Transmembrane helix</keyword>
<dbReference type="InterPro" id="IPR001915">
    <property type="entry name" value="Peptidase_M48"/>
</dbReference>
<comment type="caution">
    <text evidence="9">The sequence shown here is derived from an EMBL/GenBank/DDBJ whole genome shotgun (WGS) entry which is preliminary data.</text>
</comment>
<feature type="transmembrane region" description="Helical" evidence="7">
    <location>
        <begin position="89"/>
        <end position="114"/>
    </location>
</feature>
<keyword evidence="1 6" id="KW-0645">Protease</keyword>
<evidence type="ECO:0000256" key="5">
    <source>
        <dbReference type="ARBA" id="ARBA00023049"/>
    </source>
</evidence>
<keyword evidence="4 6" id="KW-0862">Zinc</keyword>
<evidence type="ECO:0000256" key="3">
    <source>
        <dbReference type="ARBA" id="ARBA00022801"/>
    </source>
</evidence>
<dbReference type="AlphaFoldDB" id="A0A4Y9R4V3"/>
<evidence type="ECO:0000256" key="6">
    <source>
        <dbReference type="RuleBase" id="RU003983"/>
    </source>
</evidence>
<feature type="domain" description="Peptidase M48" evidence="8">
    <location>
        <begin position="139"/>
        <end position="203"/>
    </location>
</feature>
<feature type="transmembrane region" description="Helical" evidence="7">
    <location>
        <begin position="36"/>
        <end position="58"/>
    </location>
</feature>
<keyword evidence="2" id="KW-0479">Metal-binding</keyword>
<evidence type="ECO:0000313" key="10">
    <source>
        <dbReference type="Proteomes" id="UP000298127"/>
    </source>
</evidence>
<dbReference type="InterPro" id="IPR052173">
    <property type="entry name" value="Beta-lactam_resp_regulator"/>
</dbReference>
<protein>
    <submittedName>
        <fullName evidence="9">M56 family peptidase</fullName>
    </submittedName>
</protein>
<dbReference type="GO" id="GO:0004222">
    <property type="term" value="F:metalloendopeptidase activity"/>
    <property type="evidence" value="ECO:0007669"/>
    <property type="project" value="InterPro"/>
</dbReference>
<dbReference type="CDD" id="cd07326">
    <property type="entry name" value="M56_BlaR1_MecR1_like"/>
    <property type="match status" value="1"/>
</dbReference>
<keyword evidence="3 6" id="KW-0378">Hydrolase</keyword>
<name>A0A4Y9R4V3_9MICO</name>